<feature type="region of interest" description="Disordered" evidence="1">
    <location>
        <begin position="331"/>
        <end position="359"/>
    </location>
</feature>
<dbReference type="OrthoDB" id="431202at2759"/>
<dbReference type="GO" id="GO:0016020">
    <property type="term" value="C:membrane"/>
    <property type="evidence" value="ECO:0007669"/>
    <property type="project" value="TreeGrafter"/>
</dbReference>
<dbReference type="Proteomes" id="UP000886523">
    <property type="component" value="Unassembled WGS sequence"/>
</dbReference>
<accession>A0A9P6AIS6</accession>
<sequence>MPLRSLDLPVPDVDKQCRLLGPTALVVQALMGIMVITSLLYKRYREKPQRAWRIWIFDVSKQVVGQAILHGSNVLVSSHGAQKTLRNPCVMYFLNILIDTTVGVAIIYTLLHLFNHVLIANLHFRGFESGVYGDPPSFKWWTQQATVYVVVLLLMKMIVVLALSLFPWLTQMGKWLLSWTGGRNAVQVIFVMGVFPVTMNVLQFWIIDSIVKFQNTPVEDGTSESGAIPADREPLVLGDQTLDPDDEFDLEAGHARRRPSPGRLVTLSIPDDRPATLASPAPSAPKTMRRRSPPPSPSPTTSYGSLGEDGSISQMVLSGTLKYVLQVQSDLSAQQKTPTDGKRGNIPIRSHPIRPYTFT</sequence>
<gene>
    <name evidence="3" type="ORF">BS47DRAFT_1385683</name>
</gene>
<feature type="transmembrane region" description="Helical" evidence="2">
    <location>
        <begin position="20"/>
        <end position="41"/>
    </location>
</feature>
<keyword evidence="2" id="KW-1133">Transmembrane helix</keyword>
<comment type="caution">
    <text evidence="3">The sequence shown here is derived from an EMBL/GenBank/DDBJ whole genome shotgun (WGS) entry which is preliminary data.</text>
</comment>
<evidence type="ECO:0000256" key="2">
    <source>
        <dbReference type="SAM" id="Phobius"/>
    </source>
</evidence>
<name>A0A9P6AIS6_9AGAM</name>
<keyword evidence="2" id="KW-0472">Membrane</keyword>
<keyword evidence="4" id="KW-1185">Reference proteome</keyword>
<organism evidence="3 4">
    <name type="scientific">Hydnum rufescens UP504</name>
    <dbReference type="NCBI Taxonomy" id="1448309"/>
    <lineage>
        <taxon>Eukaryota</taxon>
        <taxon>Fungi</taxon>
        <taxon>Dikarya</taxon>
        <taxon>Basidiomycota</taxon>
        <taxon>Agaricomycotina</taxon>
        <taxon>Agaricomycetes</taxon>
        <taxon>Cantharellales</taxon>
        <taxon>Hydnaceae</taxon>
        <taxon>Hydnum</taxon>
    </lineage>
</organism>
<protein>
    <recommendedName>
        <fullName evidence="5">Vacuolar membrane protein</fullName>
    </recommendedName>
</protein>
<reference evidence="3" key="1">
    <citation type="journal article" date="2020" name="Nat. Commun.">
        <title>Large-scale genome sequencing of mycorrhizal fungi provides insights into the early evolution of symbiotic traits.</title>
        <authorList>
            <person name="Miyauchi S."/>
            <person name="Kiss E."/>
            <person name="Kuo A."/>
            <person name="Drula E."/>
            <person name="Kohler A."/>
            <person name="Sanchez-Garcia M."/>
            <person name="Morin E."/>
            <person name="Andreopoulos B."/>
            <person name="Barry K.W."/>
            <person name="Bonito G."/>
            <person name="Buee M."/>
            <person name="Carver A."/>
            <person name="Chen C."/>
            <person name="Cichocki N."/>
            <person name="Clum A."/>
            <person name="Culley D."/>
            <person name="Crous P.W."/>
            <person name="Fauchery L."/>
            <person name="Girlanda M."/>
            <person name="Hayes R.D."/>
            <person name="Keri Z."/>
            <person name="LaButti K."/>
            <person name="Lipzen A."/>
            <person name="Lombard V."/>
            <person name="Magnuson J."/>
            <person name="Maillard F."/>
            <person name="Murat C."/>
            <person name="Nolan M."/>
            <person name="Ohm R.A."/>
            <person name="Pangilinan J."/>
            <person name="Pereira M.F."/>
            <person name="Perotto S."/>
            <person name="Peter M."/>
            <person name="Pfister S."/>
            <person name="Riley R."/>
            <person name="Sitrit Y."/>
            <person name="Stielow J.B."/>
            <person name="Szollosi G."/>
            <person name="Zifcakova L."/>
            <person name="Stursova M."/>
            <person name="Spatafora J.W."/>
            <person name="Tedersoo L."/>
            <person name="Vaario L.M."/>
            <person name="Yamada A."/>
            <person name="Yan M."/>
            <person name="Wang P."/>
            <person name="Xu J."/>
            <person name="Bruns T."/>
            <person name="Baldrian P."/>
            <person name="Vilgalys R."/>
            <person name="Dunand C."/>
            <person name="Henrissat B."/>
            <person name="Grigoriev I.V."/>
            <person name="Hibbett D."/>
            <person name="Nagy L.G."/>
            <person name="Martin F.M."/>
        </authorList>
    </citation>
    <scope>NUCLEOTIDE SEQUENCE</scope>
    <source>
        <strain evidence="3">UP504</strain>
    </source>
</reference>
<dbReference type="PANTHER" id="PTHR31735:SF1">
    <property type="entry name" value="VACUOLAR MEMBRANE PROTEIN YPL162C"/>
    <property type="match status" value="1"/>
</dbReference>
<feature type="region of interest" description="Disordered" evidence="1">
    <location>
        <begin position="221"/>
        <end position="310"/>
    </location>
</feature>
<evidence type="ECO:0008006" key="5">
    <source>
        <dbReference type="Google" id="ProtNLM"/>
    </source>
</evidence>
<dbReference type="AlphaFoldDB" id="A0A9P6AIS6"/>
<dbReference type="EMBL" id="MU129123">
    <property type="protein sequence ID" value="KAF9506099.1"/>
    <property type="molecule type" value="Genomic_DNA"/>
</dbReference>
<feature type="compositionally biased region" description="Low complexity" evidence="1">
    <location>
        <begin position="275"/>
        <end position="285"/>
    </location>
</feature>
<proteinExistence type="predicted"/>
<dbReference type="PANTHER" id="PTHR31735">
    <property type="entry name" value="VACUOLAR MEMBRANE PROTEIN YPL162C"/>
    <property type="match status" value="1"/>
</dbReference>
<evidence type="ECO:0000313" key="4">
    <source>
        <dbReference type="Proteomes" id="UP000886523"/>
    </source>
</evidence>
<feature type="transmembrane region" description="Helical" evidence="2">
    <location>
        <begin position="188"/>
        <end position="207"/>
    </location>
</feature>
<feature type="transmembrane region" description="Helical" evidence="2">
    <location>
        <begin position="92"/>
        <end position="114"/>
    </location>
</feature>
<keyword evidence="2" id="KW-0812">Transmembrane</keyword>
<evidence type="ECO:0000313" key="3">
    <source>
        <dbReference type="EMBL" id="KAF9506099.1"/>
    </source>
</evidence>
<dbReference type="Pfam" id="PF12400">
    <property type="entry name" value="STIMATE"/>
    <property type="match status" value="1"/>
</dbReference>
<feature type="transmembrane region" description="Helical" evidence="2">
    <location>
        <begin position="145"/>
        <end position="168"/>
    </location>
</feature>
<evidence type="ECO:0000256" key="1">
    <source>
        <dbReference type="SAM" id="MobiDB-lite"/>
    </source>
</evidence>
<dbReference type="InterPro" id="IPR022127">
    <property type="entry name" value="STIMATE/YPL162C"/>
</dbReference>